<dbReference type="EMBL" id="MCFC01000050">
    <property type="protein sequence ID" value="ORY26161.1"/>
    <property type="molecule type" value="Genomic_DNA"/>
</dbReference>
<accession>A0A1Y2AUC2</accession>
<dbReference type="InParanoid" id="A0A1Y2AUC2"/>
<feature type="transmembrane region" description="Helical" evidence="2">
    <location>
        <begin position="24"/>
        <end position="42"/>
    </location>
</feature>
<keyword evidence="2" id="KW-0812">Transmembrane</keyword>
<proteinExistence type="predicted"/>
<keyword evidence="2" id="KW-0472">Membrane</keyword>
<dbReference type="Proteomes" id="UP000193986">
    <property type="component" value="Unassembled WGS sequence"/>
</dbReference>
<gene>
    <name evidence="3" type="ORF">BCR39DRAFT_271553</name>
</gene>
<sequence>MSHLSSLLCLRHRAARVDLFPFPRLLFLISLLCSLILSLTRFEKKTFFGSHEYAAWETGNSMAQVTKRRGKGKKERAGERERKKERRGGRVSRDKKTNMVIISLDTLEFQARTLGRSSFVILGHEEEGLVLY</sequence>
<keyword evidence="4" id="KW-1185">Reference proteome</keyword>
<comment type="caution">
    <text evidence="3">The sequence shown here is derived from an EMBL/GenBank/DDBJ whole genome shotgun (WGS) entry which is preliminary data.</text>
</comment>
<dbReference type="AlphaFoldDB" id="A0A1Y2AUC2"/>
<protein>
    <submittedName>
        <fullName evidence="3">Uncharacterized protein</fullName>
    </submittedName>
</protein>
<evidence type="ECO:0000313" key="4">
    <source>
        <dbReference type="Proteomes" id="UP000193986"/>
    </source>
</evidence>
<evidence type="ECO:0000256" key="2">
    <source>
        <dbReference type="SAM" id="Phobius"/>
    </source>
</evidence>
<name>A0A1Y2AUC2_9TREE</name>
<evidence type="ECO:0000256" key="1">
    <source>
        <dbReference type="SAM" id="MobiDB-lite"/>
    </source>
</evidence>
<reference evidence="3 4" key="1">
    <citation type="submission" date="2016-07" db="EMBL/GenBank/DDBJ databases">
        <title>Pervasive Adenine N6-methylation of Active Genes in Fungi.</title>
        <authorList>
            <consortium name="DOE Joint Genome Institute"/>
            <person name="Mondo S.J."/>
            <person name="Dannebaum R.O."/>
            <person name="Kuo R.C."/>
            <person name="Labutti K."/>
            <person name="Haridas S."/>
            <person name="Kuo A."/>
            <person name="Salamov A."/>
            <person name="Ahrendt S.R."/>
            <person name="Lipzen A."/>
            <person name="Sullivan W."/>
            <person name="Andreopoulos W.B."/>
            <person name="Clum A."/>
            <person name="Lindquist E."/>
            <person name="Daum C."/>
            <person name="Ramamoorthy G.K."/>
            <person name="Gryganskyi A."/>
            <person name="Culley D."/>
            <person name="Magnuson J.K."/>
            <person name="James T.Y."/>
            <person name="O'Malley M.A."/>
            <person name="Stajich J.E."/>
            <person name="Spatafora J.W."/>
            <person name="Visel A."/>
            <person name="Grigoriev I.V."/>
        </authorList>
    </citation>
    <scope>NUCLEOTIDE SEQUENCE [LARGE SCALE GENOMIC DNA]</scope>
    <source>
        <strain evidence="3 4">68-887.2</strain>
    </source>
</reference>
<evidence type="ECO:0000313" key="3">
    <source>
        <dbReference type="EMBL" id="ORY26161.1"/>
    </source>
</evidence>
<feature type="region of interest" description="Disordered" evidence="1">
    <location>
        <begin position="64"/>
        <end position="94"/>
    </location>
</feature>
<organism evidence="3 4">
    <name type="scientific">Naematelia encephala</name>
    <dbReference type="NCBI Taxonomy" id="71784"/>
    <lineage>
        <taxon>Eukaryota</taxon>
        <taxon>Fungi</taxon>
        <taxon>Dikarya</taxon>
        <taxon>Basidiomycota</taxon>
        <taxon>Agaricomycotina</taxon>
        <taxon>Tremellomycetes</taxon>
        <taxon>Tremellales</taxon>
        <taxon>Naemateliaceae</taxon>
        <taxon>Naematelia</taxon>
    </lineage>
</organism>
<keyword evidence="2" id="KW-1133">Transmembrane helix</keyword>